<name>A0A0M9VH98_9FLAO</name>
<feature type="chain" id="PRO_5005838937" description="DUF3298 domain-containing protein" evidence="1">
    <location>
        <begin position="30"/>
        <end position="254"/>
    </location>
</feature>
<keyword evidence="1" id="KW-0732">Signal</keyword>
<dbReference type="AlphaFoldDB" id="A0A0M9VH98"/>
<protein>
    <recommendedName>
        <fullName evidence="4">DUF3298 domain-containing protein</fullName>
    </recommendedName>
</protein>
<evidence type="ECO:0000256" key="1">
    <source>
        <dbReference type="SAM" id="SignalP"/>
    </source>
</evidence>
<keyword evidence="3" id="KW-1185">Reference proteome</keyword>
<reference evidence="2 3" key="1">
    <citation type="submission" date="2015-08" db="EMBL/GenBank/DDBJ databases">
        <title>Whole genome sequence of Flavobacterium akiainvivens IK-1T, from decaying Wikstroemia oahuensis, an endemic Hawaiian shrub.</title>
        <authorList>
            <person name="Wan X."/>
            <person name="Hou S."/>
            <person name="Saito J."/>
            <person name="Donachie S."/>
        </authorList>
    </citation>
    <scope>NUCLEOTIDE SEQUENCE [LARGE SCALE GENOMIC DNA]</scope>
    <source>
        <strain evidence="2 3">IK-1</strain>
    </source>
</reference>
<accession>A0A0M9VH98</accession>
<evidence type="ECO:0000313" key="2">
    <source>
        <dbReference type="EMBL" id="KOS05082.1"/>
    </source>
</evidence>
<gene>
    <name evidence="2" type="ORF">AM493_02810</name>
</gene>
<sequence length="254" mass="29285">MVILYLSKQPTFIAMKIVFLLLFAIAAFAQNTPTDDNHIFVIDKKETKEIGLGYYQVKTSGTIAKINYYDEDDTPITKEEFNQRIDHTKNLEAYSQLDTVVTAKLYRREHYFTLEKPKQKALMMFLQGISGKPSDTTAITMIHFYSGTLNAPSELGTPHYKAKEKPYKKKLPKNTKLNQYFVYQKRFDPNDEAAKNNGWLYDKHGFIEQMFIPAHFNYNTAIVILPDGRSYCYLGEHGSEVVVEGIEVLLKPKQ</sequence>
<dbReference type="STRING" id="1202724.AM493_02810"/>
<dbReference type="Proteomes" id="UP000037755">
    <property type="component" value="Unassembled WGS sequence"/>
</dbReference>
<feature type="signal peptide" evidence="1">
    <location>
        <begin position="1"/>
        <end position="29"/>
    </location>
</feature>
<dbReference type="PATRIC" id="fig|1202724.3.peg.577"/>
<proteinExistence type="predicted"/>
<organism evidence="2 3">
    <name type="scientific">Flavobacterium akiainvivens</name>
    <dbReference type="NCBI Taxonomy" id="1202724"/>
    <lineage>
        <taxon>Bacteria</taxon>
        <taxon>Pseudomonadati</taxon>
        <taxon>Bacteroidota</taxon>
        <taxon>Flavobacteriia</taxon>
        <taxon>Flavobacteriales</taxon>
        <taxon>Flavobacteriaceae</taxon>
        <taxon>Flavobacterium</taxon>
    </lineage>
</organism>
<dbReference type="EMBL" id="LIYD01000005">
    <property type="protein sequence ID" value="KOS05082.1"/>
    <property type="molecule type" value="Genomic_DNA"/>
</dbReference>
<evidence type="ECO:0008006" key="4">
    <source>
        <dbReference type="Google" id="ProtNLM"/>
    </source>
</evidence>
<comment type="caution">
    <text evidence="2">The sequence shown here is derived from an EMBL/GenBank/DDBJ whole genome shotgun (WGS) entry which is preliminary data.</text>
</comment>
<evidence type="ECO:0000313" key="3">
    <source>
        <dbReference type="Proteomes" id="UP000037755"/>
    </source>
</evidence>